<reference evidence="2" key="2">
    <citation type="submission" date="2022-10" db="EMBL/GenBank/DDBJ databases">
        <authorList>
            <consortium name="ENA_rothamsted_submissions"/>
            <consortium name="culmorum"/>
            <person name="King R."/>
        </authorList>
    </citation>
    <scope>NUCLEOTIDE SEQUENCE</scope>
</reference>
<dbReference type="Proteomes" id="UP001153714">
    <property type="component" value="Chromosome 10"/>
</dbReference>
<evidence type="ECO:0000256" key="1">
    <source>
        <dbReference type="SAM" id="Coils"/>
    </source>
</evidence>
<name>A0A9N9N276_9NEOP</name>
<accession>A0A9N9N276</accession>
<keyword evidence="3" id="KW-1185">Reference proteome</keyword>
<dbReference type="OrthoDB" id="312015at2759"/>
<protein>
    <recommendedName>
        <fullName evidence="4">Afadin-and alpha-actinin-binding protein</fullName>
    </recommendedName>
</protein>
<dbReference type="AlphaFoldDB" id="A0A9N9N276"/>
<sequence>MAGSSEFEILDEEVRELLQNYKHKRATVYEPCTLNNIKECLIGLNEELGIFNINYLFNPYVDYNSSTLTPEALVKLINSTWTLLHYHKNLKEKVDMLSEQNHVLEHNNKHLNGMLGKFKEKLTVEKNEARACVASAQRVSDQSEGFLQTLTETKAKLFKVTKQKDALEKSLRNEIARLKQDNDKLLDRLRNKSHIHVSCSEVCDSTLLRLKERDRKHVAVISQLQNNNRELLREVLALKEEIILGGLDRVDLENRKP</sequence>
<gene>
    <name evidence="2" type="ORF">DIATSA_LOCUS1153</name>
</gene>
<reference evidence="2" key="1">
    <citation type="submission" date="2021-12" db="EMBL/GenBank/DDBJ databases">
        <authorList>
            <person name="King R."/>
        </authorList>
    </citation>
    <scope>NUCLEOTIDE SEQUENCE</scope>
</reference>
<evidence type="ECO:0008006" key="4">
    <source>
        <dbReference type="Google" id="ProtNLM"/>
    </source>
</evidence>
<organism evidence="2 3">
    <name type="scientific">Diatraea saccharalis</name>
    <name type="common">sugarcane borer</name>
    <dbReference type="NCBI Taxonomy" id="40085"/>
    <lineage>
        <taxon>Eukaryota</taxon>
        <taxon>Metazoa</taxon>
        <taxon>Ecdysozoa</taxon>
        <taxon>Arthropoda</taxon>
        <taxon>Hexapoda</taxon>
        <taxon>Insecta</taxon>
        <taxon>Pterygota</taxon>
        <taxon>Neoptera</taxon>
        <taxon>Endopterygota</taxon>
        <taxon>Lepidoptera</taxon>
        <taxon>Glossata</taxon>
        <taxon>Ditrysia</taxon>
        <taxon>Pyraloidea</taxon>
        <taxon>Crambidae</taxon>
        <taxon>Crambinae</taxon>
        <taxon>Diatraea</taxon>
    </lineage>
</organism>
<keyword evidence="1" id="KW-0175">Coiled coil</keyword>
<feature type="coiled-coil region" evidence="1">
    <location>
        <begin position="164"/>
        <end position="195"/>
    </location>
</feature>
<evidence type="ECO:0000313" key="3">
    <source>
        <dbReference type="Proteomes" id="UP001153714"/>
    </source>
</evidence>
<proteinExistence type="predicted"/>
<evidence type="ECO:0000313" key="2">
    <source>
        <dbReference type="EMBL" id="CAG9782937.1"/>
    </source>
</evidence>
<dbReference type="EMBL" id="OU893341">
    <property type="protein sequence ID" value="CAG9782937.1"/>
    <property type="molecule type" value="Genomic_DNA"/>
</dbReference>